<dbReference type="eggNOG" id="arCOG12652">
    <property type="taxonomic scope" value="Archaea"/>
</dbReference>
<dbReference type="KEGG" id="mru:mru_0315"/>
<evidence type="ECO:0000313" key="3">
    <source>
        <dbReference type="Proteomes" id="UP000008680"/>
    </source>
</evidence>
<feature type="transmembrane region" description="Helical" evidence="1">
    <location>
        <begin position="566"/>
        <end position="593"/>
    </location>
</feature>
<dbReference type="HOGENOM" id="CLU_309690_0_0_2"/>
<gene>
    <name evidence="2" type="ordered locus">mru_0315</name>
</gene>
<organism evidence="2 3">
    <name type="scientific">Methanobrevibacter ruminantium (strain ATCC 35063 / DSM 1093 / JCM 13430 / OCM 146 / M1)</name>
    <name type="common">Methanobacterium ruminantium</name>
    <dbReference type="NCBI Taxonomy" id="634498"/>
    <lineage>
        <taxon>Archaea</taxon>
        <taxon>Methanobacteriati</taxon>
        <taxon>Methanobacteriota</taxon>
        <taxon>Methanomada group</taxon>
        <taxon>Methanobacteria</taxon>
        <taxon>Methanobacteriales</taxon>
        <taxon>Methanobacteriaceae</taxon>
        <taxon>Methanobrevibacter</taxon>
    </lineage>
</organism>
<dbReference type="STRING" id="634498.mru_0315"/>
<sequence>MPSSNVMNIIVKAEDMASSVAQKVENSFRKLGNTIDSTFTTSLSNTKFNQELTSFGTDLDKVTQRLKQVGVNGQSSFNQLTNAERRTLEKLSEFDPVSAQVLQHLSRIGITGQQTFNQLSVSEQKSLMNMKSTAQQLEEVNSKLRVVGIGAAQAANMLNQMKLDPSVGSNLDRAKLKVSEMGYSLDSTKGKILVLGTAIQTSLGNKWDSIKTKVQTTATNIRTALGNALTSVKSKVQNLGNAFSGLGGIISSAIGAIGMASISQLTVGLAMNRERMTALTNATMGGAKAGDQLLNGFTGVNKVFKDLNGNSTNYFMGLDEMTNHSLVSLDDLGQAMSTIKMSTGMSNEELMMFSSTVNDVGQRAILMGKSGEEAISLMQAAGRGLNGEFDMLKTNFGITKDTLTDLGWSGAADDVKGYQEALDKALEKGGDMDGMLDTTTGHLETLKKNFRVAGRHVGEMFTPYIDMAVQKLNGLKETCPGLFENLVMIAGAVSGFATVAPSIAPMISVFGDVGSAIKRTAGFLGLMEVAEDAVTLKSTFLTIAQIAGADAAVLQTAANSGLTASFWAMAAAILANPLTWVAVALIAIAVAVYEVGKSFGWWSDIGSMIGAVWAGIQRLWSAFINNPNVQGFLKDLSNAWNDICEALAPVIDWARKAWAELFPPSATGSFDIVRAIIDVFGQLGDFLGKVVNAVKSAWNALGGFAGFLPMLLGPVGMVVMALRMIVCILLGCSPGIVPALQKTQSVFMSVFGAIAEFIGGAVSNVVAILTRIISALTGIFTRVSSIVSTYLAKMISSVISWASSIVSKAKSASSKFLTNVVNYFSKLPSKVWNHLKNIIQKVTSWATSIVSKGKNAASKFLTAVVNHFSKLPGKVGTYVSNTASRISSGANKWVSNARSKASSTVSAVTGPISKLPGKVYNEFMGIGSRMLSAGSALVSKARQIGSNIVSGLLNAMNIHSPGTIQQKVVAEFENTLSRVGSMDSTALDVGQSVGNSIVRGFTDFGLDTGSFNADYSTDYNLNRKNDDNLDVNIKQELEFVFDFKNLPNDVDEDKLLEMLKEMVTDKSVIQALVSNPDFQSMDTKVKNSIIAKVKRARGV</sequence>
<dbReference type="Proteomes" id="UP000008680">
    <property type="component" value="Chromosome"/>
</dbReference>
<dbReference type="SUPFAM" id="SSF48371">
    <property type="entry name" value="ARM repeat"/>
    <property type="match status" value="1"/>
</dbReference>
<keyword evidence="1" id="KW-0812">Transmembrane</keyword>
<feature type="transmembrane region" description="Helical" evidence="1">
    <location>
        <begin position="745"/>
        <end position="766"/>
    </location>
</feature>
<dbReference type="PANTHER" id="PTHR37813">
    <property type="entry name" value="FELS-2 PROPHAGE PROTEIN"/>
    <property type="match status" value="1"/>
</dbReference>
<reference evidence="2 3" key="1">
    <citation type="journal article" date="2010" name="PLoS ONE">
        <title>The genome sequence of the rumen methanogen Methanobrevibacter ruminantium reveals new possibilities for controlling ruminant methane emissions.</title>
        <authorList>
            <person name="Leahy S.C."/>
            <person name="Kelly W.J."/>
            <person name="Altermann E."/>
            <person name="Ronimus R.S."/>
            <person name="Yeoman C.J."/>
            <person name="Pacheco D.M."/>
            <person name="Li D."/>
            <person name="Kong Z."/>
            <person name="McTavish S."/>
            <person name="Sang C."/>
            <person name="Lambie S.C."/>
            <person name="Janssen P.H."/>
            <person name="Dey D."/>
            <person name="Attwood G.T."/>
        </authorList>
    </citation>
    <scope>NUCLEOTIDE SEQUENCE [LARGE SCALE GENOMIC DNA]</scope>
    <source>
        <strain evidence="3">ATCC 35063 / DSM 1093 / JCM 13430 / OCM 146 / M1</strain>
    </source>
</reference>
<proteinExistence type="predicted"/>
<keyword evidence="1" id="KW-1133">Transmembrane helix</keyword>
<dbReference type="EMBL" id="CP001719">
    <property type="protein sequence ID" value="ADC46167.1"/>
    <property type="molecule type" value="Genomic_DNA"/>
</dbReference>
<name>D3DZZ1_METRM</name>
<keyword evidence="3" id="KW-1185">Reference proteome</keyword>
<dbReference type="AlphaFoldDB" id="D3DZZ1"/>
<feature type="transmembrane region" description="Helical" evidence="1">
    <location>
        <begin position="711"/>
        <end position="733"/>
    </location>
</feature>
<dbReference type="PANTHER" id="PTHR37813:SF1">
    <property type="entry name" value="FELS-2 PROPHAGE PROTEIN"/>
    <property type="match status" value="1"/>
</dbReference>
<keyword evidence="1" id="KW-0472">Membrane</keyword>
<protein>
    <submittedName>
        <fullName evidence="2">Phage tail tape measure protein</fullName>
    </submittedName>
</protein>
<evidence type="ECO:0000313" key="2">
    <source>
        <dbReference type="EMBL" id="ADC46167.1"/>
    </source>
</evidence>
<evidence type="ECO:0000256" key="1">
    <source>
        <dbReference type="SAM" id="Phobius"/>
    </source>
</evidence>
<dbReference type="InterPro" id="IPR016024">
    <property type="entry name" value="ARM-type_fold"/>
</dbReference>
<accession>D3DZZ1</accession>
<dbReference type="PATRIC" id="fig|634498.28.peg.319"/>